<sequence length="312" mass="34559">MKFNLFHLRTHPHHDNVYTQKVKANFTHEILAAAAGFEAMRLLEDHLASTNSIPHSSNHSLLRELLAGFAAAEAEKLIEEHQLQETYDLEKLKQQASAAALQHYDETYGKTEDGSVAALDNFGIQYCLYAEFHDHGVNQLVHVLFVPVFLWSLFAVISCLSPSFGAWPLDAVGVPLNITVVVALVYSVYYVSLHPVIGGTASLFIVAACLVYGDHFAASDFLGAPLEVALGSLILSGAALFAGNYFIEKRFPPVAAQYIFEILVVAPLFVWARSLFSVGLFKELGLEFEVETKKRINTFKSAQEQKVLKKEE</sequence>
<keyword evidence="1" id="KW-0812">Transmembrane</keyword>
<name>A0A1Y2D3C4_9FUNG</name>
<dbReference type="AlphaFoldDB" id="A0A1Y2D3C4"/>
<keyword evidence="1" id="KW-1133">Transmembrane helix</keyword>
<accession>A0A1Y2D3C4</accession>
<keyword evidence="1" id="KW-0472">Membrane</keyword>
<gene>
    <name evidence="2" type="ORF">BCR33DRAFT_844979</name>
</gene>
<dbReference type="GO" id="GO:0005783">
    <property type="term" value="C:endoplasmic reticulum"/>
    <property type="evidence" value="ECO:0007669"/>
    <property type="project" value="TreeGrafter"/>
</dbReference>
<dbReference type="PANTHER" id="PTHR28026">
    <property type="entry name" value="DUF962 DOMAIN PROTEIN (AFU_ORTHOLOGUE AFUA_8G05310)"/>
    <property type="match status" value="1"/>
</dbReference>
<dbReference type="Pfam" id="PF12585">
    <property type="entry name" value="DUF3759"/>
    <property type="match status" value="1"/>
</dbReference>
<dbReference type="GO" id="GO:0016020">
    <property type="term" value="C:membrane"/>
    <property type="evidence" value="ECO:0007669"/>
    <property type="project" value="GOC"/>
</dbReference>
<dbReference type="EMBL" id="MCGO01000001">
    <property type="protein sequence ID" value="ORY53717.1"/>
    <property type="molecule type" value="Genomic_DNA"/>
</dbReference>
<dbReference type="OrthoDB" id="2124888at2759"/>
<feature type="transmembrane region" description="Helical" evidence="1">
    <location>
        <begin position="228"/>
        <end position="247"/>
    </location>
</feature>
<dbReference type="InterPro" id="IPR022234">
    <property type="entry name" value="DUF3759"/>
</dbReference>
<organism evidence="2 3">
    <name type="scientific">Rhizoclosmatium globosum</name>
    <dbReference type="NCBI Taxonomy" id="329046"/>
    <lineage>
        <taxon>Eukaryota</taxon>
        <taxon>Fungi</taxon>
        <taxon>Fungi incertae sedis</taxon>
        <taxon>Chytridiomycota</taxon>
        <taxon>Chytridiomycota incertae sedis</taxon>
        <taxon>Chytridiomycetes</taxon>
        <taxon>Chytridiales</taxon>
        <taxon>Chytriomycetaceae</taxon>
        <taxon>Rhizoclosmatium</taxon>
    </lineage>
</organism>
<evidence type="ECO:0000313" key="2">
    <source>
        <dbReference type="EMBL" id="ORY53717.1"/>
    </source>
</evidence>
<feature type="transmembrane region" description="Helical" evidence="1">
    <location>
        <begin position="259"/>
        <end position="281"/>
    </location>
</feature>
<feature type="transmembrane region" description="Helical" evidence="1">
    <location>
        <begin position="171"/>
        <end position="189"/>
    </location>
</feature>
<dbReference type="InterPro" id="IPR009305">
    <property type="entry name" value="Mpo1-like"/>
</dbReference>
<dbReference type="Proteomes" id="UP000193642">
    <property type="component" value="Unassembled WGS sequence"/>
</dbReference>
<evidence type="ECO:0008006" key="4">
    <source>
        <dbReference type="Google" id="ProtNLM"/>
    </source>
</evidence>
<dbReference type="Pfam" id="PF06127">
    <property type="entry name" value="Mpo1-like"/>
    <property type="match status" value="1"/>
</dbReference>
<evidence type="ECO:0000313" key="3">
    <source>
        <dbReference type="Proteomes" id="UP000193642"/>
    </source>
</evidence>
<keyword evidence="3" id="KW-1185">Reference proteome</keyword>
<comment type="caution">
    <text evidence="2">The sequence shown here is derived from an EMBL/GenBank/DDBJ whole genome shotgun (WGS) entry which is preliminary data.</text>
</comment>
<dbReference type="GO" id="GO:0046521">
    <property type="term" value="P:sphingoid catabolic process"/>
    <property type="evidence" value="ECO:0007669"/>
    <property type="project" value="TreeGrafter"/>
</dbReference>
<dbReference type="PANTHER" id="PTHR28026:SF9">
    <property type="entry name" value="2-HYDROXY-PALMITIC ACID DIOXYGENASE MPO1"/>
    <property type="match status" value="1"/>
</dbReference>
<proteinExistence type="predicted"/>
<feature type="transmembrane region" description="Helical" evidence="1">
    <location>
        <begin position="143"/>
        <end position="165"/>
    </location>
</feature>
<reference evidence="2 3" key="1">
    <citation type="submission" date="2016-07" db="EMBL/GenBank/DDBJ databases">
        <title>Pervasive Adenine N6-methylation of Active Genes in Fungi.</title>
        <authorList>
            <consortium name="DOE Joint Genome Institute"/>
            <person name="Mondo S.J."/>
            <person name="Dannebaum R.O."/>
            <person name="Kuo R.C."/>
            <person name="Labutti K."/>
            <person name="Haridas S."/>
            <person name="Kuo A."/>
            <person name="Salamov A."/>
            <person name="Ahrendt S.R."/>
            <person name="Lipzen A."/>
            <person name="Sullivan W."/>
            <person name="Andreopoulos W.B."/>
            <person name="Clum A."/>
            <person name="Lindquist E."/>
            <person name="Daum C."/>
            <person name="Ramamoorthy G.K."/>
            <person name="Gryganskyi A."/>
            <person name="Culley D."/>
            <person name="Magnuson J.K."/>
            <person name="James T.Y."/>
            <person name="O'Malley M.A."/>
            <person name="Stajich J.E."/>
            <person name="Spatafora J.W."/>
            <person name="Visel A."/>
            <person name="Grigoriev I.V."/>
        </authorList>
    </citation>
    <scope>NUCLEOTIDE SEQUENCE [LARGE SCALE GENOMIC DNA]</scope>
    <source>
        <strain evidence="2 3">JEL800</strain>
    </source>
</reference>
<feature type="transmembrane region" description="Helical" evidence="1">
    <location>
        <begin position="196"/>
        <end position="213"/>
    </location>
</feature>
<protein>
    <recommendedName>
        <fullName evidence="4">DUF962-domain-containing protein</fullName>
    </recommendedName>
</protein>
<evidence type="ECO:0000256" key="1">
    <source>
        <dbReference type="SAM" id="Phobius"/>
    </source>
</evidence>